<dbReference type="PROSITE" id="PS50112">
    <property type="entry name" value="PAS"/>
    <property type="match status" value="1"/>
</dbReference>
<dbReference type="SUPFAM" id="SSF55785">
    <property type="entry name" value="PYP-like sensor domain (PAS domain)"/>
    <property type="match status" value="1"/>
</dbReference>
<dbReference type="SMART" id="SM00091">
    <property type="entry name" value="PAS"/>
    <property type="match status" value="1"/>
</dbReference>
<name>A0A977PV40_9CYAN</name>
<evidence type="ECO:0000259" key="3">
    <source>
        <dbReference type="PROSITE" id="PS50123"/>
    </source>
</evidence>
<dbReference type="InterPro" id="IPR029063">
    <property type="entry name" value="SAM-dependent_MTases_sf"/>
</dbReference>
<dbReference type="Proteomes" id="UP001065613">
    <property type="component" value="Chromosome"/>
</dbReference>
<dbReference type="Pfam" id="PF00989">
    <property type="entry name" value="PAS"/>
    <property type="match status" value="1"/>
</dbReference>
<organism evidence="4">
    <name type="scientific">Woronichinia naegeliana WA131</name>
    <dbReference type="NCBI Taxonomy" id="2824559"/>
    <lineage>
        <taxon>Bacteria</taxon>
        <taxon>Bacillati</taxon>
        <taxon>Cyanobacteriota</taxon>
        <taxon>Cyanophyceae</taxon>
        <taxon>Synechococcales</taxon>
        <taxon>Coelosphaeriaceae</taxon>
        <taxon>Woronichinia</taxon>
    </lineage>
</organism>
<dbReference type="InterPro" id="IPR013767">
    <property type="entry name" value="PAS_fold"/>
</dbReference>
<dbReference type="KEGG" id="wna:KA717_28905"/>
<dbReference type="InterPro" id="IPR022642">
    <property type="entry name" value="CheR_C"/>
</dbReference>
<feature type="domain" description="PAS" evidence="2">
    <location>
        <begin position="520"/>
        <end position="567"/>
    </location>
</feature>
<gene>
    <name evidence="4" type="ORF">KA717_28905</name>
</gene>
<dbReference type="InterPro" id="IPR000780">
    <property type="entry name" value="CheR_MeTrfase"/>
</dbReference>
<evidence type="ECO:0000259" key="2">
    <source>
        <dbReference type="PROSITE" id="PS50112"/>
    </source>
</evidence>
<dbReference type="GO" id="GO:0008757">
    <property type="term" value="F:S-adenosylmethionine-dependent methyltransferase activity"/>
    <property type="evidence" value="ECO:0007669"/>
    <property type="project" value="InterPro"/>
</dbReference>
<dbReference type="EMBL" id="CP073041">
    <property type="protein sequence ID" value="UXE59728.1"/>
    <property type="molecule type" value="Genomic_DNA"/>
</dbReference>
<feature type="domain" description="CheR-type methyltransferase" evidence="3">
    <location>
        <begin position="26"/>
        <end position="293"/>
    </location>
</feature>
<proteinExistence type="predicted"/>
<dbReference type="Gene3D" id="3.30.450.20">
    <property type="entry name" value="PAS domain"/>
    <property type="match status" value="2"/>
</dbReference>
<dbReference type="InterPro" id="IPR035965">
    <property type="entry name" value="PAS-like_dom_sf"/>
</dbReference>
<dbReference type="Gene3D" id="3.40.50.150">
    <property type="entry name" value="Vaccinia Virus protein VP39"/>
    <property type="match status" value="1"/>
</dbReference>
<dbReference type="PRINTS" id="PR00996">
    <property type="entry name" value="CHERMTFRASE"/>
</dbReference>
<evidence type="ECO:0000313" key="4">
    <source>
        <dbReference type="EMBL" id="UXE59728.1"/>
    </source>
</evidence>
<reference evidence="4" key="1">
    <citation type="submission" date="2021-04" db="EMBL/GenBank/DDBJ databases">
        <title>Genome sequence of Woronichinia naegeliana from Washington state freshwater lake bloom.</title>
        <authorList>
            <person name="Dreher T.W."/>
        </authorList>
    </citation>
    <scope>NUCLEOTIDE SEQUENCE</scope>
    <source>
        <strain evidence="4">WA131</strain>
    </source>
</reference>
<accession>A0A977PV40</accession>
<dbReference type="NCBIfam" id="TIGR00229">
    <property type="entry name" value="sensory_box"/>
    <property type="match status" value="1"/>
</dbReference>
<dbReference type="AlphaFoldDB" id="A0A977PV40"/>
<dbReference type="PANTHER" id="PTHR24422:SF10">
    <property type="entry name" value="CHEMOTAXIS PROTEIN METHYLTRANSFERASE 2"/>
    <property type="match status" value="1"/>
</dbReference>
<sequence length="636" mass="73866">MTEDCFEDPENKLESLGNKNEDPNEDLAFTALLDYLSYSRSFDFTGYKPSSLKRRILKQMEMRQIDRFSDYSDYLQVHPEEFTTLFNTILINVTSFFRDKAAWSYLQNQFFPTFINQKNPQEPIRIWSAGCASGEEAYTLAIILTEILGIEVFRQRVKIYATDVDEEALGEARRACYRFQKLENLPEAIQSKYFEPVSDQHYIFRPDLRRSVIFGRHDLCRDAPISRLDLLVCRNTLMYFNAETQARILKRFHFALNSTGILFLGKAEMLLNQGNLFAPVNLQHRIFTCLSKNYDRSQIISLNYRPVEEKKTLINLQFLLRDLSFYQAPIAQILIDKNNNLVRINQLAQNWFKLSLPQISTPLQNLEISYRPLELRSLIEKAYRDYAAVKVENVSHFLVDGNQHYFDVEIIPLKQDDQEIIGVSINFTEVSRYQTLREELEKTNHELETANEELQSSNEELETTNEELQSTNEELETTNEELQSTNEELETMNEELQSTNEELHNINREHRDRTLELDKSNAFLNSILASLTAGVIVVDRQFNILIWNQASEKFWGLRAEEVQGQSLASLEIGLPVDQLGESIRNCLNGVNKQPNIIVKAMNRRGQTLDYQISFNVLIAIDQECLGVILFVEEITS</sequence>
<dbReference type="InterPro" id="IPR000014">
    <property type="entry name" value="PAS"/>
</dbReference>
<dbReference type="Pfam" id="PF13596">
    <property type="entry name" value="PAS_10"/>
    <property type="match status" value="1"/>
</dbReference>
<evidence type="ECO:0000256" key="1">
    <source>
        <dbReference type="SAM" id="MobiDB-lite"/>
    </source>
</evidence>
<dbReference type="PANTHER" id="PTHR24422">
    <property type="entry name" value="CHEMOTAXIS PROTEIN METHYLTRANSFERASE"/>
    <property type="match status" value="1"/>
</dbReference>
<dbReference type="CDD" id="cd02440">
    <property type="entry name" value="AdoMet_MTases"/>
    <property type="match status" value="1"/>
</dbReference>
<feature type="region of interest" description="Disordered" evidence="1">
    <location>
        <begin position="1"/>
        <end position="20"/>
    </location>
</feature>
<dbReference type="SMART" id="SM00138">
    <property type="entry name" value="MeTrc"/>
    <property type="match status" value="1"/>
</dbReference>
<dbReference type="CDD" id="cd00130">
    <property type="entry name" value="PAS"/>
    <property type="match status" value="1"/>
</dbReference>
<feature type="region of interest" description="Disordered" evidence="1">
    <location>
        <begin position="447"/>
        <end position="475"/>
    </location>
</feature>
<dbReference type="InterPro" id="IPR050903">
    <property type="entry name" value="Bact_Chemotaxis_MeTrfase"/>
</dbReference>
<dbReference type="GO" id="GO:0006355">
    <property type="term" value="P:regulation of DNA-templated transcription"/>
    <property type="evidence" value="ECO:0007669"/>
    <property type="project" value="InterPro"/>
</dbReference>
<protein>
    <submittedName>
        <fullName evidence="4">PAS domain S-box protein</fullName>
    </submittedName>
</protein>
<dbReference type="Pfam" id="PF03705">
    <property type="entry name" value="CheR_N"/>
    <property type="match status" value="1"/>
</dbReference>
<dbReference type="SUPFAM" id="SSF47757">
    <property type="entry name" value="Chemotaxis receptor methyltransferase CheR, N-terminal domain"/>
    <property type="match status" value="1"/>
</dbReference>
<dbReference type="InterPro" id="IPR022641">
    <property type="entry name" value="CheR_N"/>
</dbReference>
<dbReference type="PROSITE" id="PS50123">
    <property type="entry name" value="CHER"/>
    <property type="match status" value="1"/>
</dbReference>
<dbReference type="SUPFAM" id="SSF53335">
    <property type="entry name" value="S-adenosyl-L-methionine-dependent methyltransferases"/>
    <property type="match status" value="1"/>
</dbReference>
<dbReference type="Pfam" id="PF01739">
    <property type="entry name" value="CheR"/>
    <property type="match status" value="1"/>
</dbReference>